<dbReference type="GO" id="GO:0005930">
    <property type="term" value="C:axoneme"/>
    <property type="evidence" value="ECO:0007669"/>
    <property type="project" value="UniProtKB-SubCell"/>
</dbReference>
<feature type="region of interest" description="Disordered" evidence="4">
    <location>
        <begin position="263"/>
        <end position="282"/>
    </location>
</feature>
<dbReference type="SUPFAM" id="SSF52047">
    <property type="entry name" value="RNI-like"/>
    <property type="match status" value="1"/>
</dbReference>
<feature type="compositionally biased region" description="Basic and acidic residues" evidence="4">
    <location>
        <begin position="372"/>
        <end position="381"/>
    </location>
</feature>
<evidence type="ECO:0000256" key="2">
    <source>
        <dbReference type="ARBA" id="ARBA00022490"/>
    </source>
</evidence>
<dbReference type="InterPro" id="IPR052410">
    <property type="entry name" value="DRC5"/>
</dbReference>
<dbReference type="Proteomes" id="UP000722791">
    <property type="component" value="Unassembled WGS sequence"/>
</dbReference>
<name>A0A8J4DC03_9CHLO</name>
<evidence type="ECO:0000256" key="1">
    <source>
        <dbReference type="ARBA" id="ARBA00004430"/>
    </source>
</evidence>
<comment type="subcellular location">
    <subcellularLocation>
        <location evidence="1">Cytoplasm</location>
        <location evidence="1">Cytoskeleton</location>
        <location evidence="1">Cilium axoneme</location>
    </subcellularLocation>
</comment>
<dbReference type="Gene3D" id="3.80.10.10">
    <property type="entry name" value="Ribonuclease Inhibitor"/>
    <property type="match status" value="3"/>
</dbReference>
<feature type="region of interest" description="Disordered" evidence="4">
    <location>
        <begin position="372"/>
        <end position="391"/>
    </location>
</feature>
<evidence type="ECO:0000313" key="5">
    <source>
        <dbReference type="EMBL" id="GIL99895.1"/>
    </source>
</evidence>
<keyword evidence="3" id="KW-0206">Cytoskeleton</keyword>
<dbReference type="InterPro" id="IPR032675">
    <property type="entry name" value="LRR_dom_sf"/>
</dbReference>
<dbReference type="PANTHER" id="PTHR24107:SF2">
    <property type="entry name" value="NLR FAMILY CARD DOMAIN CONTAINING 3"/>
    <property type="match status" value="1"/>
</dbReference>
<dbReference type="InterPro" id="IPR001611">
    <property type="entry name" value="Leu-rich_rpt"/>
</dbReference>
<evidence type="ECO:0008006" key="7">
    <source>
        <dbReference type="Google" id="ProtNLM"/>
    </source>
</evidence>
<keyword evidence="2" id="KW-0963">Cytoplasm</keyword>
<evidence type="ECO:0000313" key="6">
    <source>
        <dbReference type="Proteomes" id="UP000722791"/>
    </source>
</evidence>
<evidence type="ECO:0000256" key="4">
    <source>
        <dbReference type="SAM" id="MobiDB-lite"/>
    </source>
</evidence>
<protein>
    <recommendedName>
        <fullName evidence="7">TIR domain-containing protein</fullName>
    </recommendedName>
</protein>
<feature type="compositionally biased region" description="Basic and acidic residues" evidence="4">
    <location>
        <begin position="12"/>
        <end position="21"/>
    </location>
</feature>
<dbReference type="AlphaFoldDB" id="A0A8J4DC03"/>
<dbReference type="SMART" id="SM00368">
    <property type="entry name" value="LRR_RI"/>
    <property type="match status" value="7"/>
</dbReference>
<sequence>MAEEDPTPERAPSCHEARDASDGGAYEQPQELPSPNAHQIIHKKGEMDTSRRPAFLSCKWPEGTDWCVDLASELQALGMPFMHDAKHRAKVHDVEESIRDCSCVVMLVTPGFFHGLANKPPGNRALKEIKMALHYGKTLLAVIHASYCGQNPLPSLMTARELTSDSGSEPAWTTEELSKVAHALPIFAFKGGDGFMGYQRELIRQVSALTTAARTTENGESETDADNTFGSIGGSVVSSVGASAIGSSIVGISVVGGGSGGSGVGVGGSTGRSPGEAESEEKRLREVLRAAGLARRLPSLLEGHIRSLRTLEKALRKGRLSNKPFNWHDSWIQRVIQVLEAWPVMCTMPDWLRAAPEGLVALLAPLLAQEESRDFDRDGKPRPRRGALPPSTILDLAGQGPVVVGPRGAAAVAAMVRDVGSAQAAAAQRQQQYQQQVPSRRRLQLHGTATTMLTLTHVDLSDCDLGTAGAVDVLAAVPSCPSIRALLLGGNSIGDDVTKEFESIARRASASASASASANCDGANAGPLTGLRTLGLDRNALTDAGAATMVSILYDYNVGVTALDLSGNVGLSTATAEALVRSLRGSGSRRLTWVGLMGTQLDEAALVALLPVLLSQQQVSTGTASRLASEELDLSGNTVDSEALAALATAARQPGYSGGPRAMNLSGANLRMPLPSRRHTMSAEPPNPYYGYGNSGCGGNSSSSSGNVSSLAAALHHSYNLEELRLSWCGLSGAGLRTLLWTLSGGKPQHPLPKLTVLDLTGNKLGPEGVALLGALLPVNLPSLRHLVLDECGLGGRELGLLAGMFDVAPWVVHALQGAICKILGDNITGAAGGSWMQPLDDSAWGDRPRPWVAFGAAAAAAACTALEVLLRSWLAMDDATAAVELKRLLLPPGAAAAAAAAFASPHSMAARKAAAIVSNSGSGRLAGLACLLVHPVVQPVLEALRDLWEAVQAEKDAPTATPTVATAGGLAAAAEARSRSPIHSPDAISAVRALDAAFLHLRSCAEVPGLTSLSLGRNSLAQEAGAPLGAAVSLSNGVRHLGLHGIVQPPPPAPVA</sequence>
<evidence type="ECO:0000256" key="3">
    <source>
        <dbReference type="ARBA" id="ARBA00023212"/>
    </source>
</evidence>
<proteinExistence type="predicted"/>
<organism evidence="5 6">
    <name type="scientific">Volvox reticuliferus</name>
    <dbReference type="NCBI Taxonomy" id="1737510"/>
    <lineage>
        <taxon>Eukaryota</taxon>
        <taxon>Viridiplantae</taxon>
        <taxon>Chlorophyta</taxon>
        <taxon>core chlorophytes</taxon>
        <taxon>Chlorophyceae</taxon>
        <taxon>CS clade</taxon>
        <taxon>Chlamydomonadales</taxon>
        <taxon>Volvocaceae</taxon>
        <taxon>Volvox</taxon>
    </lineage>
</organism>
<reference evidence="5" key="1">
    <citation type="journal article" date="2021" name="Proc. Natl. Acad. Sci. U.S.A.">
        <title>Three genomes in the algal genus Volvox reveal the fate of a haploid sex-determining region after a transition to homothallism.</title>
        <authorList>
            <person name="Yamamoto K."/>
            <person name="Hamaji T."/>
            <person name="Kawai-Toyooka H."/>
            <person name="Matsuzaki R."/>
            <person name="Takahashi F."/>
            <person name="Nishimura Y."/>
            <person name="Kawachi M."/>
            <person name="Noguchi H."/>
            <person name="Minakuchi Y."/>
            <person name="Umen J.G."/>
            <person name="Toyoda A."/>
            <person name="Nozaki H."/>
        </authorList>
    </citation>
    <scope>NUCLEOTIDE SEQUENCE</scope>
    <source>
        <strain evidence="5">NIES-3785</strain>
    </source>
</reference>
<gene>
    <name evidence="5" type="ORF">Vretimale_4962</name>
</gene>
<feature type="region of interest" description="Disordered" evidence="4">
    <location>
        <begin position="1"/>
        <end position="35"/>
    </location>
</feature>
<comment type="caution">
    <text evidence="5">The sequence shown here is derived from an EMBL/GenBank/DDBJ whole genome shotgun (WGS) entry which is preliminary data.</text>
</comment>
<dbReference type="PANTHER" id="PTHR24107">
    <property type="entry name" value="YNEIN REGULATORY COMPLEX SUBUNIT 5"/>
    <property type="match status" value="1"/>
</dbReference>
<accession>A0A8J4DC03</accession>
<dbReference type="Pfam" id="PF13516">
    <property type="entry name" value="LRR_6"/>
    <property type="match status" value="4"/>
</dbReference>
<dbReference type="EMBL" id="BNCQ01000007">
    <property type="protein sequence ID" value="GIL99895.1"/>
    <property type="molecule type" value="Genomic_DNA"/>
</dbReference>
<feature type="non-terminal residue" evidence="5">
    <location>
        <position position="1"/>
    </location>
</feature>